<reference evidence="2 3" key="1">
    <citation type="journal article" date="2016" name="Mol. Biol. Evol.">
        <title>Comparative Genomics of Early-Diverging Mushroom-Forming Fungi Provides Insights into the Origins of Lignocellulose Decay Capabilities.</title>
        <authorList>
            <person name="Nagy L.G."/>
            <person name="Riley R."/>
            <person name="Tritt A."/>
            <person name="Adam C."/>
            <person name="Daum C."/>
            <person name="Floudas D."/>
            <person name="Sun H."/>
            <person name="Yadav J.S."/>
            <person name="Pangilinan J."/>
            <person name="Larsson K.H."/>
            <person name="Matsuura K."/>
            <person name="Barry K."/>
            <person name="Labutti K."/>
            <person name="Kuo R."/>
            <person name="Ohm R.A."/>
            <person name="Bhattacharya S.S."/>
            <person name="Shirouzu T."/>
            <person name="Yoshinaga Y."/>
            <person name="Martin F.M."/>
            <person name="Grigoriev I.V."/>
            <person name="Hibbett D.S."/>
        </authorList>
    </citation>
    <scope>NUCLEOTIDE SEQUENCE [LARGE SCALE GENOMIC DNA]</scope>
    <source>
        <strain evidence="2 3">CBS 109695</strain>
    </source>
</reference>
<organism evidence="2 3">
    <name type="scientific">Athelia psychrophila</name>
    <dbReference type="NCBI Taxonomy" id="1759441"/>
    <lineage>
        <taxon>Eukaryota</taxon>
        <taxon>Fungi</taxon>
        <taxon>Dikarya</taxon>
        <taxon>Basidiomycota</taxon>
        <taxon>Agaricomycotina</taxon>
        <taxon>Agaricomycetes</taxon>
        <taxon>Agaricomycetidae</taxon>
        <taxon>Atheliales</taxon>
        <taxon>Atheliaceae</taxon>
        <taxon>Athelia</taxon>
    </lineage>
</organism>
<dbReference type="Proteomes" id="UP000076532">
    <property type="component" value="Unassembled WGS sequence"/>
</dbReference>
<evidence type="ECO:0000313" key="3">
    <source>
        <dbReference type="Proteomes" id="UP000076532"/>
    </source>
</evidence>
<dbReference type="SUPFAM" id="SSF53098">
    <property type="entry name" value="Ribonuclease H-like"/>
    <property type="match status" value="1"/>
</dbReference>
<sequence length="526" mass="58111">MHRRRFSQIHVQYLDGILARRKYNMDHEASPSYEAFSYGGFVPSSSWLCMMYDSFVEGHAPQINQKCAMGSGEICAIDHSHKITKQIAKVNGEPIFQPALTVTNEFGEIRVLAFVATKSHTEFASAMHKMHDSLEIYGHSQPRVFYTDNPPADKHFLESVFPSLTKDVVPVELCPTLKLFEIPAEVQVAVYYTASSINGACLQIMDDLDITNANNRLETALDLEWNFTTGHGGGSDTKSIAQIAYKKQVHIFQVPFRGAVELAHLAKERKVISNAQLGLADICAAVLHQRLEKPDHIRTGSDWSIRSLSREQTDYAARDAYASLLIFQRLSGMSVPSDIASNALPGTPLSLYHDDGQLIATGILSFASQKDQHEGANITRNRARITLQEIIVASAKISLHNNSTLASFGPAPFDIIAKRNKLKSRPVPIALDLDHSSNTPVETQPPLPQPVSDPRVLPELAEFLSGSHPADDWTGDIDDAPDIHDNDRDVTNPEVDERGVVLSAQMFPNNATSWPSVIRSRVLMVG</sequence>
<accession>A0A166C654</accession>
<dbReference type="GO" id="GO:0003676">
    <property type="term" value="F:nucleic acid binding"/>
    <property type="evidence" value="ECO:0007669"/>
    <property type="project" value="InterPro"/>
</dbReference>
<evidence type="ECO:0000313" key="2">
    <source>
        <dbReference type="EMBL" id="KZP13331.1"/>
    </source>
</evidence>
<dbReference type="Gene3D" id="3.30.420.10">
    <property type="entry name" value="Ribonuclease H-like superfamily/Ribonuclease H"/>
    <property type="match status" value="1"/>
</dbReference>
<dbReference type="InterPro" id="IPR012337">
    <property type="entry name" value="RNaseH-like_sf"/>
</dbReference>
<dbReference type="InterPro" id="IPR002562">
    <property type="entry name" value="3'-5'_exonuclease_dom"/>
</dbReference>
<dbReference type="EMBL" id="KV417634">
    <property type="protein sequence ID" value="KZP13331.1"/>
    <property type="molecule type" value="Genomic_DNA"/>
</dbReference>
<dbReference type="GO" id="GO:0006139">
    <property type="term" value="P:nucleobase-containing compound metabolic process"/>
    <property type="evidence" value="ECO:0007669"/>
    <property type="project" value="InterPro"/>
</dbReference>
<dbReference type="AlphaFoldDB" id="A0A166C654"/>
<proteinExistence type="predicted"/>
<dbReference type="OrthoDB" id="1920326at2759"/>
<gene>
    <name evidence="2" type="ORF">FIBSPDRAFT_897467</name>
</gene>
<dbReference type="GO" id="GO:0008408">
    <property type="term" value="F:3'-5' exonuclease activity"/>
    <property type="evidence" value="ECO:0007669"/>
    <property type="project" value="InterPro"/>
</dbReference>
<feature type="domain" description="3'-5' exonuclease" evidence="1">
    <location>
        <begin position="230"/>
        <end position="331"/>
    </location>
</feature>
<dbReference type="STRING" id="436010.A0A166C654"/>
<dbReference type="InterPro" id="IPR052408">
    <property type="entry name" value="Exonuclease_MUT-7-like"/>
</dbReference>
<dbReference type="PANTHER" id="PTHR47765">
    <property type="entry name" value="3'-5' EXONUCLEASE DOMAIN-CONTAINING PROTEIN"/>
    <property type="match status" value="1"/>
</dbReference>
<name>A0A166C654_9AGAM</name>
<dbReference type="PANTHER" id="PTHR47765:SF2">
    <property type="entry name" value="EXONUCLEASE MUT-7 HOMOLOG"/>
    <property type="match status" value="1"/>
</dbReference>
<dbReference type="InterPro" id="IPR036397">
    <property type="entry name" value="RNaseH_sf"/>
</dbReference>
<keyword evidence="3" id="KW-1185">Reference proteome</keyword>
<protein>
    <recommendedName>
        <fullName evidence="1">3'-5' exonuclease domain-containing protein</fullName>
    </recommendedName>
</protein>
<evidence type="ECO:0000259" key="1">
    <source>
        <dbReference type="Pfam" id="PF01612"/>
    </source>
</evidence>
<dbReference type="Pfam" id="PF01612">
    <property type="entry name" value="DNA_pol_A_exo1"/>
    <property type="match status" value="1"/>
</dbReference>